<dbReference type="InterPro" id="IPR049458">
    <property type="entry name" value="EpsG-like"/>
</dbReference>
<feature type="transmembrane region" description="Helical" evidence="1">
    <location>
        <begin position="90"/>
        <end position="110"/>
    </location>
</feature>
<feature type="transmembrane region" description="Helical" evidence="1">
    <location>
        <begin position="28"/>
        <end position="45"/>
    </location>
</feature>
<dbReference type="EMBL" id="FOCF01000009">
    <property type="protein sequence ID" value="SEN62756.1"/>
    <property type="molecule type" value="Genomic_DNA"/>
</dbReference>
<dbReference type="Pfam" id="PF14897">
    <property type="entry name" value="EpsG"/>
    <property type="match status" value="1"/>
</dbReference>
<keyword evidence="1" id="KW-1133">Transmembrane helix</keyword>
<sequence length="350" mass="37994">MWMAAAFGYNRSVVVAGARPRADSRTAFGLYILVIATALLVGLRFEIGADWFNYLDNYNLVQFLTYGQALQTFDVGYVTLVFVASHLDAGMWPVNLACGIIMMLGIGRFCSRQQNPALTFLVAIPYLIIVVGMGYTRQGVAIGIVLAGLADADGRSPVKLILFILAAALFHRTALLVLPLALAPLARRNMLQAILGALVSLGLFAVLLSRSTDQLVATYITQDYESGGAVVRVAMNIVPAMLALLLRNRLGFNDYQRDMWSIFALVALATLPLVLATSFTTAIDRVALFLIPLQLAILPRLPYALGSSRQNNAQLLLGVCGYSAAVQLVWLVFATHAAYWVPYKNVVFGA</sequence>
<feature type="transmembrane region" description="Helical" evidence="1">
    <location>
        <begin position="229"/>
        <end position="247"/>
    </location>
</feature>
<dbReference type="AlphaFoldDB" id="A0A1H8I3Z8"/>
<name>A0A1H8I3Z8_9SPHN</name>
<dbReference type="OrthoDB" id="5373240at2"/>
<feature type="transmembrane region" description="Helical" evidence="1">
    <location>
        <begin position="190"/>
        <end position="209"/>
    </location>
</feature>
<accession>A0A1H8I3Z8</accession>
<dbReference type="STRING" id="1166340.SAMN05192583_3190"/>
<organism evidence="2 3">
    <name type="scientific">Sphingomonas gellani</name>
    <dbReference type="NCBI Taxonomy" id="1166340"/>
    <lineage>
        <taxon>Bacteria</taxon>
        <taxon>Pseudomonadati</taxon>
        <taxon>Pseudomonadota</taxon>
        <taxon>Alphaproteobacteria</taxon>
        <taxon>Sphingomonadales</taxon>
        <taxon>Sphingomonadaceae</taxon>
        <taxon>Sphingomonas</taxon>
    </lineage>
</organism>
<feature type="transmembrane region" description="Helical" evidence="1">
    <location>
        <begin position="160"/>
        <end position="183"/>
    </location>
</feature>
<dbReference type="RefSeq" id="WP_093666707.1">
    <property type="nucleotide sequence ID" value="NZ_FOCF01000009.1"/>
</dbReference>
<proteinExistence type="predicted"/>
<feature type="transmembrane region" description="Helical" evidence="1">
    <location>
        <begin position="117"/>
        <end position="136"/>
    </location>
</feature>
<keyword evidence="1" id="KW-0472">Membrane</keyword>
<reference evidence="3" key="1">
    <citation type="submission" date="2016-10" db="EMBL/GenBank/DDBJ databases">
        <authorList>
            <person name="Varghese N."/>
            <person name="Submissions S."/>
        </authorList>
    </citation>
    <scope>NUCLEOTIDE SEQUENCE [LARGE SCALE GENOMIC DNA]</scope>
    <source>
        <strain evidence="3">S6-262</strain>
    </source>
</reference>
<keyword evidence="3" id="KW-1185">Reference proteome</keyword>
<keyword evidence="1" id="KW-0812">Transmembrane</keyword>
<feature type="transmembrane region" description="Helical" evidence="1">
    <location>
        <begin position="259"/>
        <end position="280"/>
    </location>
</feature>
<feature type="transmembrane region" description="Helical" evidence="1">
    <location>
        <begin position="286"/>
        <end position="303"/>
    </location>
</feature>
<gene>
    <name evidence="2" type="ORF">SAMN05192583_3190</name>
</gene>
<feature type="transmembrane region" description="Helical" evidence="1">
    <location>
        <begin position="315"/>
        <end position="341"/>
    </location>
</feature>
<evidence type="ECO:0000313" key="3">
    <source>
        <dbReference type="Proteomes" id="UP000199206"/>
    </source>
</evidence>
<evidence type="ECO:0000256" key="1">
    <source>
        <dbReference type="SAM" id="Phobius"/>
    </source>
</evidence>
<evidence type="ECO:0000313" key="2">
    <source>
        <dbReference type="EMBL" id="SEN62756.1"/>
    </source>
</evidence>
<protein>
    <submittedName>
        <fullName evidence="2">EpsG family protein</fullName>
    </submittedName>
</protein>
<dbReference type="Proteomes" id="UP000199206">
    <property type="component" value="Unassembled WGS sequence"/>
</dbReference>